<feature type="region of interest" description="Disordered" evidence="1">
    <location>
        <begin position="134"/>
        <end position="157"/>
    </location>
</feature>
<dbReference type="Pfam" id="PF00069">
    <property type="entry name" value="Pkinase"/>
    <property type="match status" value="1"/>
</dbReference>
<gene>
    <name evidence="3" type="ORF">SVUK_LOCUS15038</name>
</gene>
<keyword evidence="4" id="KW-1185">Reference proteome</keyword>
<dbReference type="GO" id="GO:0004672">
    <property type="term" value="F:protein kinase activity"/>
    <property type="evidence" value="ECO:0007669"/>
    <property type="project" value="InterPro"/>
</dbReference>
<organism evidence="3 4">
    <name type="scientific">Strongylus vulgaris</name>
    <name type="common">Blood worm</name>
    <dbReference type="NCBI Taxonomy" id="40348"/>
    <lineage>
        <taxon>Eukaryota</taxon>
        <taxon>Metazoa</taxon>
        <taxon>Ecdysozoa</taxon>
        <taxon>Nematoda</taxon>
        <taxon>Chromadorea</taxon>
        <taxon>Rhabditida</taxon>
        <taxon>Rhabditina</taxon>
        <taxon>Rhabditomorpha</taxon>
        <taxon>Strongyloidea</taxon>
        <taxon>Strongylidae</taxon>
        <taxon>Strongylus</taxon>
    </lineage>
</organism>
<feature type="domain" description="Protein kinase" evidence="2">
    <location>
        <begin position="1"/>
        <end position="128"/>
    </location>
</feature>
<dbReference type="InterPro" id="IPR000719">
    <property type="entry name" value="Prot_kinase_dom"/>
</dbReference>
<dbReference type="EMBL" id="UYYB01107186">
    <property type="protein sequence ID" value="VDM80040.1"/>
    <property type="molecule type" value="Genomic_DNA"/>
</dbReference>
<dbReference type="OrthoDB" id="5816437at2759"/>
<reference evidence="3 4" key="1">
    <citation type="submission" date="2018-11" db="EMBL/GenBank/DDBJ databases">
        <authorList>
            <consortium name="Pathogen Informatics"/>
        </authorList>
    </citation>
    <scope>NUCLEOTIDE SEQUENCE [LARGE SCALE GENOMIC DNA]</scope>
</reference>
<dbReference type="InterPro" id="IPR044591">
    <property type="entry name" value="RUK"/>
</dbReference>
<evidence type="ECO:0000313" key="4">
    <source>
        <dbReference type="Proteomes" id="UP000270094"/>
    </source>
</evidence>
<proteinExistence type="predicted"/>
<sequence length="233" mass="26780">MNTSIQDAPENDKHKRRTLLHCAPEMFETPDSWEDTTTAGDIWAVGCVLVAMVTRYAPFQDLFLSYSTQKLHETLLEAHRCGSPSHLSYTSRTLIPTSSRELADMVDATLVEDPIKRPRAGELLEQFFPKSSVSRKSSKMSQPSVRARGSAKRETIEHHDLYNDGPITLATDDVHKNFLERLYESAERRSDEEERPLLFCMKWITLATDDVHKNFLERLYESAERRSDEEEVC</sequence>
<dbReference type="SUPFAM" id="SSF56112">
    <property type="entry name" value="Protein kinase-like (PK-like)"/>
    <property type="match status" value="1"/>
</dbReference>
<dbReference type="GO" id="GO:0008017">
    <property type="term" value="F:microtubule binding"/>
    <property type="evidence" value="ECO:0007669"/>
    <property type="project" value="InterPro"/>
</dbReference>
<name>A0A3P7J3K9_STRVU</name>
<dbReference type="PANTHER" id="PTHR46562">
    <property type="entry name" value="SERINE/THREONINE-KINASE ULK4-LIKE PROTEIN-RELATED"/>
    <property type="match status" value="1"/>
</dbReference>
<evidence type="ECO:0000259" key="2">
    <source>
        <dbReference type="PROSITE" id="PS50011"/>
    </source>
</evidence>
<dbReference type="GO" id="GO:0005524">
    <property type="term" value="F:ATP binding"/>
    <property type="evidence" value="ECO:0007669"/>
    <property type="project" value="InterPro"/>
</dbReference>
<dbReference type="PANTHER" id="PTHR46562:SF1">
    <property type="entry name" value="SERINE_THREONINE-PROTEIN KINASE ULK4"/>
    <property type="match status" value="1"/>
</dbReference>
<dbReference type="AlphaFoldDB" id="A0A3P7J3K9"/>
<evidence type="ECO:0000256" key="1">
    <source>
        <dbReference type="SAM" id="MobiDB-lite"/>
    </source>
</evidence>
<evidence type="ECO:0000313" key="3">
    <source>
        <dbReference type="EMBL" id="VDM80040.1"/>
    </source>
</evidence>
<accession>A0A3P7J3K9</accession>
<dbReference type="InterPro" id="IPR011009">
    <property type="entry name" value="Kinase-like_dom_sf"/>
</dbReference>
<dbReference type="PROSITE" id="PS50011">
    <property type="entry name" value="PROTEIN_KINASE_DOM"/>
    <property type="match status" value="1"/>
</dbReference>
<dbReference type="Gene3D" id="1.10.510.10">
    <property type="entry name" value="Transferase(Phosphotransferase) domain 1"/>
    <property type="match status" value="1"/>
</dbReference>
<protein>
    <recommendedName>
        <fullName evidence="2">Protein kinase domain-containing protein</fullName>
    </recommendedName>
</protein>
<dbReference type="Proteomes" id="UP000270094">
    <property type="component" value="Unassembled WGS sequence"/>
</dbReference>
<feature type="compositionally biased region" description="Low complexity" evidence="1">
    <location>
        <begin position="134"/>
        <end position="144"/>
    </location>
</feature>